<evidence type="ECO:0000313" key="3">
    <source>
        <dbReference type="Proteomes" id="UP000009320"/>
    </source>
</evidence>
<feature type="transmembrane region" description="Helical" evidence="1">
    <location>
        <begin position="52"/>
        <end position="68"/>
    </location>
</feature>
<dbReference type="OrthoDB" id="3183957at2"/>
<organism evidence="2 3">
    <name type="scientific">Lactobacillus hominis DSM 23910 = CRBIP 24.179</name>
    <dbReference type="NCBI Taxonomy" id="1423758"/>
    <lineage>
        <taxon>Bacteria</taxon>
        <taxon>Bacillati</taxon>
        <taxon>Bacillota</taxon>
        <taxon>Bacilli</taxon>
        <taxon>Lactobacillales</taxon>
        <taxon>Lactobacillaceae</taxon>
        <taxon>Lactobacillus</taxon>
    </lineage>
</organism>
<dbReference type="AlphaFoldDB" id="I7KGK5"/>
<proteinExistence type="predicted"/>
<dbReference type="RefSeq" id="WP_008470048.1">
    <property type="nucleotide sequence ID" value="NZ_AYZP01000003.1"/>
</dbReference>
<evidence type="ECO:0000313" key="2">
    <source>
        <dbReference type="EMBL" id="CCI81335.1"/>
    </source>
</evidence>
<dbReference type="STRING" id="1423758.FC41_GL001234"/>
<accession>I7KGK5</accession>
<name>I7KGK5_9LACO</name>
<dbReference type="GeneID" id="82846611"/>
<keyword evidence="1" id="KW-0812">Transmembrane</keyword>
<keyword evidence="1" id="KW-1133">Transmembrane helix</keyword>
<dbReference type="EMBL" id="CAKE01000002">
    <property type="protein sequence ID" value="CCI81335.1"/>
    <property type="molecule type" value="Genomic_DNA"/>
</dbReference>
<feature type="transmembrane region" description="Helical" evidence="1">
    <location>
        <begin position="114"/>
        <end position="140"/>
    </location>
</feature>
<dbReference type="Proteomes" id="UP000009320">
    <property type="component" value="Unassembled WGS sequence"/>
</dbReference>
<comment type="caution">
    <text evidence="2">The sequence shown here is derived from an EMBL/GenBank/DDBJ whole genome shotgun (WGS) entry which is preliminary data.</text>
</comment>
<protein>
    <recommendedName>
        <fullName evidence="4">PTS cellobiose transporter subunit IIA</fullName>
    </recommendedName>
</protein>
<dbReference type="PATRIC" id="fig|1423758.3.peg.1247"/>
<keyword evidence="1" id="KW-0472">Membrane</keyword>
<evidence type="ECO:0000256" key="1">
    <source>
        <dbReference type="SAM" id="Phobius"/>
    </source>
</evidence>
<feature type="transmembrane region" description="Helical" evidence="1">
    <location>
        <begin position="21"/>
        <end position="46"/>
    </location>
</feature>
<sequence length="165" mass="18896">MIKTDPELEAKKHDMSVRSMYFSRYLMIRYFSAAYVFTNLFWFIFAISYRDIVASIVAGILLALILIASIEQAGKWHKKDTDLKFTTLYYGVQLIFNVLLATACYSPLGKMFFPFITTIGVAHVIFTVLIAGILGCVLVLKRVQAIQSGKDKYLRAIKTFERNRQ</sequence>
<gene>
    <name evidence="2" type="ORF">BN55_07185</name>
</gene>
<keyword evidence="3" id="KW-1185">Reference proteome</keyword>
<dbReference type="eggNOG" id="ENOG5032WCE">
    <property type="taxonomic scope" value="Bacteria"/>
</dbReference>
<reference evidence="2 3" key="1">
    <citation type="submission" date="2012-06" db="EMBL/GenBank/DDBJ databases">
        <title>Draft Genome Sequence of Lactobacillus hominis Strain CRBIP 24.179T, isolated from human intestine.</title>
        <authorList>
            <person name="Cousin S."/>
            <person name="Ma L."/>
            <person name="Bizet C."/>
            <person name="Loux V."/>
            <person name="Bouchier C."/>
            <person name="Clermont D."/>
            <person name="Creno S."/>
        </authorList>
    </citation>
    <scope>NUCLEOTIDE SEQUENCE [LARGE SCALE GENOMIC DNA]</scope>
    <source>
        <strain evidence="3">CRBIP 24.179T</strain>
    </source>
</reference>
<evidence type="ECO:0008006" key="4">
    <source>
        <dbReference type="Google" id="ProtNLM"/>
    </source>
</evidence>
<feature type="transmembrane region" description="Helical" evidence="1">
    <location>
        <begin position="88"/>
        <end position="108"/>
    </location>
</feature>